<protein>
    <submittedName>
        <fullName evidence="5">Copper oxidase</fullName>
    </submittedName>
</protein>
<dbReference type="Proteomes" id="UP000214684">
    <property type="component" value="Unassembled WGS sequence"/>
</dbReference>
<dbReference type="GO" id="GO:0005507">
    <property type="term" value="F:copper ion binding"/>
    <property type="evidence" value="ECO:0007669"/>
    <property type="project" value="InterPro"/>
</dbReference>
<evidence type="ECO:0000256" key="3">
    <source>
        <dbReference type="ARBA" id="ARBA00023008"/>
    </source>
</evidence>
<sequence length="307" mass="35457">MISLYYFLLVSTFLFAQNERLIIGRTTGKLALTSTLKIRTFGFTNSLSGQVTLPGSYLDLKEGDSLNIDFWNISQGNPVSLYAKQIEFLQRDKEKQVMKKKEPVHHMEHGFYSFMAKKTGTYLYYSPENYPFNLQAGMFGIIIIRPKENDSLAAKPFIEKLWCSYEIDTKWHTDAIMGTEYDHTNKAIILPEYKPDYFMINGETAPKIKGLQLLRDKKETVFLRLVNAGLYLHEIEFPSHTKLQLISGNDTSVTAFSTGYKIQLQPGECLEVLAFLENVTEKELIRYRYIDPVSKKVRYNANIPIFY</sequence>
<reference evidence="5 6" key="1">
    <citation type="submission" date="2016-11" db="EMBL/GenBank/DDBJ databases">
        <title>Whole genomes of Flavobacteriaceae.</title>
        <authorList>
            <person name="Stine C."/>
            <person name="Li C."/>
            <person name="Tadesse D."/>
        </authorList>
    </citation>
    <scope>NUCLEOTIDE SEQUENCE [LARGE SCALE GENOMIC DNA]</scope>
    <source>
        <strain evidence="5 6">DSM 24704</strain>
    </source>
</reference>
<proteinExistence type="predicted"/>
<dbReference type="PANTHER" id="PTHR11709:SF394">
    <property type="entry name" value="FI03373P-RELATED"/>
    <property type="match status" value="1"/>
</dbReference>
<evidence type="ECO:0000259" key="4">
    <source>
        <dbReference type="Pfam" id="PF07732"/>
    </source>
</evidence>
<organism evidence="5 6">
    <name type="scientific">Flavobacterium araucananum</name>
    <dbReference type="NCBI Taxonomy" id="946678"/>
    <lineage>
        <taxon>Bacteria</taxon>
        <taxon>Pseudomonadati</taxon>
        <taxon>Bacteroidota</taxon>
        <taxon>Flavobacteriia</taxon>
        <taxon>Flavobacteriales</taxon>
        <taxon>Flavobacteriaceae</taxon>
        <taxon>Flavobacterium</taxon>
    </lineage>
</organism>
<dbReference type="InterPro" id="IPR011707">
    <property type="entry name" value="Cu-oxidase-like_N"/>
</dbReference>
<evidence type="ECO:0000256" key="2">
    <source>
        <dbReference type="ARBA" id="ARBA00023002"/>
    </source>
</evidence>
<feature type="domain" description="Plastocyanin-like" evidence="4">
    <location>
        <begin position="53"/>
        <end position="148"/>
    </location>
</feature>
<dbReference type="OrthoDB" id="9757546at2"/>
<keyword evidence="1" id="KW-0479">Metal-binding</keyword>
<evidence type="ECO:0000313" key="5">
    <source>
        <dbReference type="EMBL" id="OXE97435.1"/>
    </source>
</evidence>
<comment type="caution">
    <text evidence="5">The sequence shown here is derived from an EMBL/GenBank/DDBJ whole genome shotgun (WGS) entry which is preliminary data.</text>
</comment>
<evidence type="ECO:0000256" key="1">
    <source>
        <dbReference type="ARBA" id="ARBA00022723"/>
    </source>
</evidence>
<dbReference type="SUPFAM" id="SSF49503">
    <property type="entry name" value="Cupredoxins"/>
    <property type="match status" value="1"/>
</dbReference>
<dbReference type="InterPro" id="IPR008972">
    <property type="entry name" value="Cupredoxin"/>
</dbReference>
<dbReference type="AlphaFoldDB" id="A0A227NJ27"/>
<dbReference type="Gene3D" id="2.60.40.420">
    <property type="entry name" value="Cupredoxins - blue copper proteins"/>
    <property type="match status" value="1"/>
</dbReference>
<keyword evidence="6" id="KW-1185">Reference proteome</keyword>
<dbReference type="Pfam" id="PF07732">
    <property type="entry name" value="Cu-oxidase_3"/>
    <property type="match status" value="1"/>
</dbReference>
<name>A0A227NJ27_9FLAO</name>
<accession>A0A227NJ27</accession>
<dbReference type="PANTHER" id="PTHR11709">
    <property type="entry name" value="MULTI-COPPER OXIDASE"/>
    <property type="match status" value="1"/>
</dbReference>
<gene>
    <name evidence="5" type="ORF">B0A64_23350</name>
</gene>
<keyword evidence="2" id="KW-0560">Oxidoreductase</keyword>
<evidence type="ECO:0000313" key="6">
    <source>
        <dbReference type="Proteomes" id="UP000214684"/>
    </source>
</evidence>
<dbReference type="GO" id="GO:0016491">
    <property type="term" value="F:oxidoreductase activity"/>
    <property type="evidence" value="ECO:0007669"/>
    <property type="project" value="UniProtKB-KW"/>
</dbReference>
<keyword evidence="3" id="KW-0186">Copper</keyword>
<dbReference type="EMBL" id="MUGS01000076">
    <property type="protein sequence ID" value="OXE97435.1"/>
    <property type="molecule type" value="Genomic_DNA"/>
</dbReference>
<dbReference type="InterPro" id="IPR045087">
    <property type="entry name" value="Cu-oxidase_fam"/>
</dbReference>